<dbReference type="AlphaFoldDB" id="A0A6A1Q3K7"/>
<evidence type="ECO:0000313" key="3">
    <source>
        <dbReference type="Proteomes" id="UP000437017"/>
    </source>
</evidence>
<reference evidence="2 3" key="1">
    <citation type="journal article" date="2019" name="PLoS ONE">
        <title>Genomic analyses reveal an absence of contemporary introgressive admixture between fin whales and blue whales, despite known hybrids.</title>
        <authorList>
            <person name="Westbury M.V."/>
            <person name="Petersen B."/>
            <person name="Lorenzen E.D."/>
        </authorList>
    </citation>
    <scope>NUCLEOTIDE SEQUENCE [LARGE SCALE GENOMIC DNA]</scope>
    <source>
        <strain evidence="2">FinWhale-01</strain>
    </source>
</reference>
<accession>A0A6A1Q3K7</accession>
<feature type="region of interest" description="Disordered" evidence="1">
    <location>
        <begin position="15"/>
        <end position="42"/>
    </location>
</feature>
<comment type="caution">
    <text evidence="2">The sequence shown here is derived from an EMBL/GenBank/DDBJ whole genome shotgun (WGS) entry which is preliminary data.</text>
</comment>
<dbReference type="EMBL" id="SGJD01001183">
    <property type="protein sequence ID" value="KAB0401569.1"/>
    <property type="molecule type" value="Genomic_DNA"/>
</dbReference>
<protein>
    <submittedName>
        <fullName evidence="2">Uncharacterized protein</fullName>
    </submittedName>
</protein>
<gene>
    <name evidence="2" type="ORF">E2I00_010588</name>
</gene>
<evidence type="ECO:0000256" key="1">
    <source>
        <dbReference type="SAM" id="MobiDB-lite"/>
    </source>
</evidence>
<dbReference type="OrthoDB" id="9536767at2759"/>
<name>A0A6A1Q3K7_BALPH</name>
<evidence type="ECO:0000313" key="2">
    <source>
        <dbReference type="EMBL" id="KAB0401569.1"/>
    </source>
</evidence>
<proteinExistence type="predicted"/>
<keyword evidence="3" id="KW-1185">Reference proteome</keyword>
<dbReference type="Proteomes" id="UP000437017">
    <property type="component" value="Unassembled WGS sequence"/>
</dbReference>
<organism evidence="2 3">
    <name type="scientific">Balaenoptera physalus</name>
    <name type="common">Fin whale</name>
    <name type="synonym">Balaena physalus</name>
    <dbReference type="NCBI Taxonomy" id="9770"/>
    <lineage>
        <taxon>Eukaryota</taxon>
        <taxon>Metazoa</taxon>
        <taxon>Chordata</taxon>
        <taxon>Craniata</taxon>
        <taxon>Vertebrata</taxon>
        <taxon>Euteleostomi</taxon>
        <taxon>Mammalia</taxon>
        <taxon>Eutheria</taxon>
        <taxon>Laurasiatheria</taxon>
        <taxon>Artiodactyla</taxon>
        <taxon>Whippomorpha</taxon>
        <taxon>Cetacea</taxon>
        <taxon>Mysticeti</taxon>
        <taxon>Balaenopteridae</taxon>
        <taxon>Balaenoptera</taxon>
    </lineage>
</organism>
<sequence length="118" mass="13015">MAIIQVWQRGERVKRRVRDGRDSTGAAGALRPHKHAAAPGRARASVKDILEVSYGCNKLLGPAPMAPLQLLKLEIPRAPWPPLPMGQKGMLGDMERTQLKDSKALNFERKGHELAFVS</sequence>